<feature type="domain" description="Cytochrome c" evidence="7">
    <location>
        <begin position="39"/>
        <end position="122"/>
    </location>
</feature>
<dbReference type="InterPro" id="IPR009056">
    <property type="entry name" value="Cyt_c-like_dom"/>
</dbReference>
<organism evidence="8 9">
    <name type="scientific">Thermoflexus hugenholtzii JAD2</name>
    <dbReference type="NCBI Taxonomy" id="877466"/>
    <lineage>
        <taxon>Bacteria</taxon>
        <taxon>Bacillati</taxon>
        <taxon>Chloroflexota</taxon>
        <taxon>Thermoflexia</taxon>
        <taxon>Thermoflexales</taxon>
        <taxon>Thermoflexaceae</taxon>
        <taxon>Thermoflexus</taxon>
    </lineage>
</organism>
<evidence type="ECO:0000256" key="1">
    <source>
        <dbReference type="ARBA" id="ARBA00022448"/>
    </source>
</evidence>
<dbReference type="OrthoDB" id="7933886at2"/>
<protein>
    <submittedName>
        <fullName evidence="8">Cytochrome c553</fullName>
    </submittedName>
</protein>
<evidence type="ECO:0000256" key="2">
    <source>
        <dbReference type="ARBA" id="ARBA00022617"/>
    </source>
</evidence>
<dbReference type="Gene3D" id="1.10.760.10">
    <property type="entry name" value="Cytochrome c-like domain"/>
    <property type="match status" value="1"/>
</dbReference>
<dbReference type="PROSITE" id="PS51007">
    <property type="entry name" value="CYTC"/>
    <property type="match status" value="1"/>
</dbReference>
<dbReference type="GO" id="GO:0005506">
    <property type="term" value="F:iron ion binding"/>
    <property type="evidence" value="ECO:0007669"/>
    <property type="project" value="InterPro"/>
</dbReference>
<keyword evidence="1" id="KW-0813">Transport</keyword>
<gene>
    <name evidence="8" type="ORF">SAMN02746019_00018220</name>
</gene>
<dbReference type="GO" id="GO:0020037">
    <property type="term" value="F:heme binding"/>
    <property type="evidence" value="ECO:0007669"/>
    <property type="project" value="InterPro"/>
</dbReference>
<dbReference type="RefSeq" id="WP_159461767.1">
    <property type="nucleotide sequence ID" value="NZ_FYEK01000075.1"/>
</dbReference>
<evidence type="ECO:0000256" key="4">
    <source>
        <dbReference type="ARBA" id="ARBA00022982"/>
    </source>
</evidence>
<dbReference type="InParanoid" id="A0A212RQQ2"/>
<keyword evidence="9" id="KW-1185">Reference proteome</keyword>
<keyword evidence="2 6" id="KW-0349">Heme</keyword>
<dbReference type="InterPro" id="IPR008168">
    <property type="entry name" value="Cyt_C_IC"/>
</dbReference>
<dbReference type="InterPro" id="IPR051811">
    <property type="entry name" value="Cytochrome_c550/c551-like"/>
</dbReference>
<accession>A0A212RQQ2</accession>
<dbReference type="AlphaFoldDB" id="A0A212RQQ2"/>
<evidence type="ECO:0000313" key="8">
    <source>
        <dbReference type="EMBL" id="SNB74867.1"/>
    </source>
</evidence>
<dbReference type="PANTHER" id="PTHR37823:SF1">
    <property type="entry name" value="CYTOCHROME C-553-LIKE"/>
    <property type="match status" value="1"/>
</dbReference>
<reference evidence="9" key="1">
    <citation type="submission" date="2017-06" db="EMBL/GenBank/DDBJ databases">
        <authorList>
            <person name="Varghese N."/>
            <person name="Submissions S."/>
        </authorList>
    </citation>
    <scope>NUCLEOTIDE SEQUENCE [LARGE SCALE GENOMIC DNA]</scope>
    <source>
        <strain evidence="9">JAD2</strain>
    </source>
</reference>
<sequence>MPGFGDRLSEEEIERLLGYLRTLEGEPTFARTPVPPDPGAVARGRALFRQRCASCHLEGRRLPGTGLGFEPPASVPVDEVRRHIPAFIARQIREGGGQMPAVGADLAEEEVADLIAYLSALAIGSEGP</sequence>
<evidence type="ECO:0000256" key="3">
    <source>
        <dbReference type="ARBA" id="ARBA00022723"/>
    </source>
</evidence>
<keyword evidence="3 6" id="KW-0479">Metal-binding</keyword>
<proteinExistence type="predicted"/>
<dbReference type="PRINTS" id="PR00605">
    <property type="entry name" value="CYTCHROMECIC"/>
</dbReference>
<evidence type="ECO:0000256" key="5">
    <source>
        <dbReference type="ARBA" id="ARBA00023004"/>
    </source>
</evidence>
<evidence type="ECO:0000256" key="6">
    <source>
        <dbReference type="PROSITE-ProRule" id="PRU00433"/>
    </source>
</evidence>
<name>A0A212RQQ2_9CHLR</name>
<dbReference type="Proteomes" id="UP000197025">
    <property type="component" value="Unassembled WGS sequence"/>
</dbReference>
<dbReference type="GO" id="GO:0009055">
    <property type="term" value="F:electron transfer activity"/>
    <property type="evidence" value="ECO:0007669"/>
    <property type="project" value="InterPro"/>
</dbReference>
<evidence type="ECO:0000259" key="7">
    <source>
        <dbReference type="PROSITE" id="PS51007"/>
    </source>
</evidence>
<keyword evidence="4" id="KW-0249">Electron transport</keyword>
<dbReference type="PANTHER" id="PTHR37823">
    <property type="entry name" value="CYTOCHROME C-553-LIKE"/>
    <property type="match status" value="1"/>
</dbReference>
<dbReference type="InterPro" id="IPR036909">
    <property type="entry name" value="Cyt_c-like_dom_sf"/>
</dbReference>
<keyword evidence="5 6" id="KW-0408">Iron</keyword>
<evidence type="ECO:0000313" key="9">
    <source>
        <dbReference type="Proteomes" id="UP000197025"/>
    </source>
</evidence>
<dbReference type="EMBL" id="FYEK01000075">
    <property type="protein sequence ID" value="SNB74867.1"/>
    <property type="molecule type" value="Genomic_DNA"/>
</dbReference>
<dbReference type="Pfam" id="PF13442">
    <property type="entry name" value="Cytochrome_CBB3"/>
    <property type="match status" value="1"/>
</dbReference>
<dbReference type="SUPFAM" id="SSF46626">
    <property type="entry name" value="Cytochrome c"/>
    <property type="match status" value="2"/>
</dbReference>